<dbReference type="RefSeq" id="WP_153345766.1">
    <property type="nucleotide sequence ID" value="NZ_WIVE01000059.1"/>
</dbReference>
<evidence type="ECO:0000313" key="2">
    <source>
        <dbReference type="EMBL" id="MQX37860.1"/>
    </source>
</evidence>
<protein>
    <recommendedName>
        <fullName evidence="4">Phage tail protein</fullName>
    </recommendedName>
</protein>
<reference evidence="2 3" key="1">
    <citation type="submission" date="2019-10" db="EMBL/GenBank/DDBJ databases">
        <title>Draft whole-genome sequence of the purple nonsulfur photosynthetic bacterium Roseospira navarrensis DSM 15114.</title>
        <authorList>
            <person name="Kyndt J.A."/>
            <person name="Meyer T.E."/>
        </authorList>
    </citation>
    <scope>NUCLEOTIDE SEQUENCE [LARGE SCALE GENOMIC DNA]</scope>
    <source>
        <strain evidence="2 3">DSM 15114</strain>
    </source>
</reference>
<keyword evidence="3" id="KW-1185">Reference proteome</keyword>
<dbReference type="AlphaFoldDB" id="A0A7X1ZIH9"/>
<organism evidence="2 3">
    <name type="scientific">Roseospira navarrensis</name>
    <dbReference type="NCBI Taxonomy" id="140058"/>
    <lineage>
        <taxon>Bacteria</taxon>
        <taxon>Pseudomonadati</taxon>
        <taxon>Pseudomonadota</taxon>
        <taxon>Alphaproteobacteria</taxon>
        <taxon>Rhodospirillales</taxon>
        <taxon>Rhodospirillaceae</taxon>
        <taxon>Roseospira</taxon>
    </lineage>
</organism>
<feature type="compositionally biased region" description="Low complexity" evidence="1">
    <location>
        <begin position="339"/>
        <end position="348"/>
    </location>
</feature>
<comment type="caution">
    <text evidence="2">The sequence shown here is derived from an EMBL/GenBank/DDBJ whole genome shotgun (WGS) entry which is preliminary data.</text>
</comment>
<name>A0A7X1ZIH9_9PROT</name>
<dbReference type="EMBL" id="WIVE01000059">
    <property type="protein sequence ID" value="MQX37860.1"/>
    <property type="molecule type" value="Genomic_DNA"/>
</dbReference>
<dbReference type="SUPFAM" id="SSF69279">
    <property type="entry name" value="Phage tail proteins"/>
    <property type="match status" value="1"/>
</dbReference>
<accession>A0A7X1ZIH9</accession>
<feature type="region of interest" description="Disordered" evidence="1">
    <location>
        <begin position="327"/>
        <end position="348"/>
    </location>
</feature>
<evidence type="ECO:0000256" key="1">
    <source>
        <dbReference type="SAM" id="MobiDB-lite"/>
    </source>
</evidence>
<evidence type="ECO:0000313" key="3">
    <source>
        <dbReference type="Proteomes" id="UP000434582"/>
    </source>
</evidence>
<dbReference type="Proteomes" id="UP000434582">
    <property type="component" value="Unassembled WGS sequence"/>
</dbReference>
<dbReference type="OrthoDB" id="4070623at2"/>
<evidence type="ECO:0008006" key="4">
    <source>
        <dbReference type="Google" id="ProtNLM"/>
    </source>
</evidence>
<sequence>MPGPLDRPRWTPDWRLSVSGQDITPRVRPVLFSLSVTDNLQADSDELDLRLDWRDRAIAVPRRGASLALAIGWRETGLVDMPAFTVDEVQYGNQGQGLTMTIRGRAADLRGPLRAPRSRSFGAATLGDLVHRIAADNGLTAVVAPDLAGLTIGHVDQAAESDLHLIARHVRPLGAALKVADGRLVVTRVGAGISAGTGRPLDGETVRHDEALTWWVTAQDRAGASSVAAPRHDLDAGVTTWEVVAGDGDGPPVEVRYGAPGPAQAQARAAGTAQDAGRRKETLRLTLEGRPALMAGGDLILEGFGDETDGRWAIQSVTHRLDVSGFRSEVEAETPPPATAAAGSATAAPGAAAVPGWRVVETEDGVQVIGLDGSPLDAAATAEAAGA</sequence>
<gene>
    <name evidence="2" type="ORF">GHC57_15170</name>
</gene>
<dbReference type="Pfam" id="PF05954">
    <property type="entry name" value="Phage_GPD"/>
    <property type="match status" value="1"/>
</dbReference>
<proteinExistence type="predicted"/>